<dbReference type="Proteomes" id="UP000059847">
    <property type="component" value="Plasmid 5"/>
</dbReference>
<reference evidence="1 2" key="1">
    <citation type="submission" date="2015-09" db="EMBL/GenBank/DDBJ databases">
        <title>Complete genome of Psychrobacter urativorans R10.10B.</title>
        <authorList>
            <person name="See-Too W.S."/>
            <person name="Chan K.G."/>
        </authorList>
    </citation>
    <scope>NUCLEOTIDE SEQUENCE [LARGE SCALE GENOMIC DNA]</scope>
    <source>
        <strain evidence="1 2">R10.10B</strain>
        <plasmid evidence="1 2">5</plasmid>
    </source>
</reference>
<dbReference type="EMBL" id="CP012711">
    <property type="protein sequence ID" value="ALF60974.1"/>
    <property type="molecule type" value="Genomic_DNA"/>
</dbReference>
<keyword evidence="1" id="KW-0614">Plasmid</keyword>
<name>A0A0M4TX52_9GAMM</name>
<dbReference type="KEGG" id="pur:AOC03_12435"/>
<accession>A0A0M4TX52</accession>
<geneLocation type="plasmid" evidence="1 2">
    <name>5</name>
</geneLocation>
<proteinExistence type="predicted"/>
<gene>
    <name evidence="1" type="ORF">AOC03_12435</name>
</gene>
<protein>
    <submittedName>
        <fullName evidence="1">Uncharacterized protein</fullName>
    </submittedName>
</protein>
<dbReference type="RefSeq" id="WP_062536940.1">
    <property type="nucleotide sequence ID" value="NZ_CP012711.1"/>
</dbReference>
<organism evidence="1 2">
    <name type="scientific">Psychrobacter urativorans</name>
    <dbReference type="NCBI Taxonomy" id="45610"/>
    <lineage>
        <taxon>Bacteria</taxon>
        <taxon>Pseudomonadati</taxon>
        <taxon>Pseudomonadota</taxon>
        <taxon>Gammaproteobacteria</taxon>
        <taxon>Moraxellales</taxon>
        <taxon>Moraxellaceae</taxon>
        <taxon>Psychrobacter</taxon>
    </lineage>
</organism>
<dbReference type="AlphaFoldDB" id="A0A0M4TX52"/>
<evidence type="ECO:0000313" key="1">
    <source>
        <dbReference type="EMBL" id="ALF60974.1"/>
    </source>
</evidence>
<sequence>MANNKNSKRVVYPGPVKVLPTICTKGGSASVIIKSVDVGDGYHADMLLNGKVVSAYCDVGDCALLYKYGITNVKAKVKLGYTYMEEYESTKTCTITDIELTPDQKM</sequence>
<evidence type="ECO:0000313" key="2">
    <source>
        <dbReference type="Proteomes" id="UP000059847"/>
    </source>
</evidence>
<keyword evidence="2" id="KW-1185">Reference proteome</keyword>